<keyword evidence="2" id="KW-0288">FMN</keyword>
<evidence type="ECO:0000256" key="3">
    <source>
        <dbReference type="ARBA" id="ARBA00023002"/>
    </source>
</evidence>
<dbReference type="PANTHER" id="PTHR42847">
    <property type="entry name" value="ALKANESULFONATE MONOOXYGENASE"/>
    <property type="match status" value="1"/>
</dbReference>
<dbReference type="InterPro" id="IPR050172">
    <property type="entry name" value="SsuD_RutA_monooxygenase"/>
</dbReference>
<keyword evidence="1" id="KW-0285">Flavoprotein</keyword>
<dbReference type="InterPro" id="IPR011251">
    <property type="entry name" value="Luciferase-like_dom"/>
</dbReference>
<organism evidence="6 7">
    <name type="scientific">Allosphingosinicella deserti</name>
    <dbReference type="NCBI Taxonomy" id="2116704"/>
    <lineage>
        <taxon>Bacteria</taxon>
        <taxon>Pseudomonadati</taxon>
        <taxon>Pseudomonadota</taxon>
        <taxon>Alphaproteobacteria</taxon>
        <taxon>Sphingomonadales</taxon>
        <taxon>Sphingomonadaceae</taxon>
        <taxon>Allosphingosinicella</taxon>
    </lineage>
</organism>
<comment type="caution">
    <text evidence="6">The sequence shown here is derived from an EMBL/GenBank/DDBJ whole genome shotgun (WGS) entry which is preliminary data.</text>
</comment>
<dbReference type="Gene3D" id="3.20.20.30">
    <property type="entry name" value="Luciferase-like domain"/>
    <property type="match status" value="1"/>
</dbReference>
<proteinExistence type="predicted"/>
<dbReference type="AlphaFoldDB" id="A0A2P7QYA9"/>
<gene>
    <name evidence="6" type="ORF">C7I55_00475</name>
</gene>
<dbReference type="Pfam" id="PF00296">
    <property type="entry name" value="Bac_luciferase"/>
    <property type="match status" value="1"/>
</dbReference>
<dbReference type="RefSeq" id="WP_106510946.1">
    <property type="nucleotide sequence ID" value="NZ_PXYI01000001.1"/>
</dbReference>
<dbReference type="OrthoDB" id="9814695at2"/>
<evidence type="ECO:0000313" key="6">
    <source>
        <dbReference type="EMBL" id="PSJ42929.1"/>
    </source>
</evidence>
<dbReference type="Proteomes" id="UP000241167">
    <property type="component" value="Unassembled WGS sequence"/>
</dbReference>
<name>A0A2P7QYA9_9SPHN</name>
<keyword evidence="7" id="KW-1185">Reference proteome</keyword>
<evidence type="ECO:0000256" key="2">
    <source>
        <dbReference type="ARBA" id="ARBA00022643"/>
    </source>
</evidence>
<sequence length="312" mass="33485">MTIKAYWRLDPTAEPGRAEPSAWAETLARNVRPISINRFDHYAQIARAAALTGFDGLFIQHRSDGDDSQIIAAAVARSAPKLGLVPEFPASVGSAVYAAKQAVTFQRAVHDRLGWAIAPDGDADARAAIADPVLEADLRARTEEFLHVARGVHGSQPFDFQGRFFEVKGGGFEQPLAGAAFPRVFLRGEQEDSLALSARHADVHLFALQPVEALRAKIEDLDRLALAAGRNVEFGISATLAARETAEDLQHTPAADIAGTYDLVAAQLAELAAAGIGHFVLSASPSLEETYRVGQFVLPRLRAHQPTLRAAA</sequence>
<dbReference type="SUPFAM" id="SSF51679">
    <property type="entry name" value="Bacterial luciferase-like"/>
    <property type="match status" value="1"/>
</dbReference>
<evidence type="ECO:0000259" key="5">
    <source>
        <dbReference type="Pfam" id="PF00296"/>
    </source>
</evidence>
<reference evidence="6 7" key="1">
    <citation type="submission" date="2018-03" db="EMBL/GenBank/DDBJ databases">
        <title>The draft genome of Sphingosinicella sp. GL-C-18.</title>
        <authorList>
            <person name="Liu L."/>
            <person name="Li L."/>
            <person name="Liang L."/>
            <person name="Zhang X."/>
            <person name="Wang T."/>
        </authorList>
    </citation>
    <scope>NUCLEOTIDE SEQUENCE [LARGE SCALE GENOMIC DNA]</scope>
    <source>
        <strain evidence="6 7">GL-C-18</strain>
    </source>
</reference>
<keyword evidence="3" id="KW-0560">Oxidoreductase</keyword>
<dbReference type="InterPro" id="IPR036661">
    <property type="entry name" value="Luciferase-like_sf"/>
</dbReference>
<protein>
    <recommendedName>
        <fullName evidence="5">Luciferase-like domain-containing protein</fullName>
    </recommendedName>
</protein>
<evidence type="ECO:0000256" key="1">
    <source>
        <dbReference type="ARBA" id="ARBA00022630"/>
    </source>
</evidence>
<accession>A0A2P7QYA9</accession>
<evidence type="ECO:0000313" key="7">
    <source>
        <dbReference type="Proteomes" id="UP000241167"/>
    </source>
</evidence>
<dbReference type="PANTHER" id="PTHR42847:SF4">
    <property type="entry name" value="ALKANESULFONATE MONOOXYGENASE-RELATED"/>
    <property type="match status" value="1"/>
</dbReference>
<dbReference type="EMBL" id="PXYI01000001">
    <property type="protein sequence ID" value="PSJ42929.1"/>
    <property type="molecule type" value="Genomic_DNA"/>
</dbReference>
<dbReference type="GO" id="GO:0046306">
    <property type="term" value="P:alkanesulfonate catabolic process"/>
    <property type="evidence" value="ECO:0007669"/>
    <property type="project" value="TreeGrafter"/>
</dbReference>
<feature type="domain" description="Luciferase-like" evidence="5">
    <location>
        <begin position="37"/>
        <end position="256"/>
    </location>
</feature>
<keyword evidence="4" id="KW-0503">Monooxygenase</keyword>
<evidence type="ECO:0000256" key="4">
    <source>
        <dbReference type="ARBA" id="ARBA00023033"/>
    </source>
</evidence>
<dbReference type="GO" id="GO:0008726">
    <property type="term" value="F:alkanesulfonate monooxygenase activity"/>
    <property type="evidence" value="ECO:0007669"/>
    <property type="project" value="TreeGrafter"/>
</dbReference>